<organism evidence="1 2">
    <name type="scientific">Alosa alosa</name>
    <name type="common">allis shad</name>
    <dbReference type="NCBI Taxonomy" id="278164"/>
    <lineage>
        <taxon>Eukaryota</taxon>
        <taxon>Metazoa</taxon>
        <taxon>Chordata</taxon>
        <taxon>Craniata</taxon>
        <taxon>Vertebrata</taxon>
        <taxon>Euteleostomi</taxon>
        <taxon>Actinopterygii</taxon>
        <taxon>Neopterygii</taxon>
        <taxon>Teleostei</taxon>
        <taxon>Clupei</taxon>
        <taxon>Clupeiformes</taxon>
        <taxon>Clupeoidei</taxon>
        <taxon>Clupeidae</taxon>
        <taxon>Alosa</taxon>
    </lineage>
</organism>
<sequence length="74" mass="7976">MFDVTHTHTHTHTHIYAYTLNPVKQHSSMLAILFIMNLKQTIQNQNNLLQTGLFVGVGGGGGGGVTIGVWGVCV</sequence>
<evidence type="ECO:0000313" key="1">
    <source>
        <dbReference type="EMBL" id="KAG5280394.1"/>
    </source>
</evidence>
<comment type="caution">
    <text evidence="1">The sequence shown here is derived from an EMBL/GenBank/DDBJ whole genome shotgun (WGS) entry which is preliminary data.</text>
</comment>
<reference evidence="1" key="1">
    <citation type="submission" date="2020-10" db="EMBL/GenBank/DDBJ databases">
        <title>Chromosome-scale genome assembly of the Allis shad, Alosa alosa.</title>
        <authorList>
            <person name="Margot Z."/>
            <person name="Christophe K."/>
            <person name="Cabau C."/>
            <person name="Louis A."/>
            <person name="Berthelot C."/>
            <person name="Parey E."/>
            <person name="Roest Crollius H."/>
            <person name="Montfort J."/>
            <person name="Robinson-Rechavi M."/>
            <person name="Bucao C."/>
            <person name="Bouchez O."/>
            <person name="Gislard M."/>
            <person name="Lluch J."/>
            <person name="Milhes M."/>
            <person name="Lampietro C."/>
            <person name="Lopez Roques C."/>
            <person name="Donnadieu C."/>
            <person name="Braasch I."/>
            <person name="Desvignes T."/>
            <person name="Postlethwait J."/>
            <person name="Bobe J."/>
            <person name="Guiguen Y."/>
        </authorList>
    </citation>
    <scope>NUCLEOTIDE SEQUENCE</scope>
    <source>
        <strain evidence="1">M-15738</strain>
        <tissue evidence="1">Blood</tissue>
    </source>
</reference>
<dbReference type="EMBL" id="JADWDJ010000006">
    <property type="protein sequence ID" value="KAG5280394.1"/>
    <property type="molecule type" value="Genomic_DNA"/>
</dbReference>
<accession>A0AAV6H039</accession>
<dbReference type="Proteomes" id="UP000823561">
    <property type="component" value="Chromosome 6"/>
</dbReference>
<evidence type="ECO:0000313" key="2">
    <source>
        <dbReference type="Proteomes" id="UP000823561"/>
    </source>
</evidence>
<name>A0AAV6H039_9TELE</name>
<protein>
    <submittedName>
        <fullName evidence="1">Uncharacterized protein</fullName>
    </submittedName>
</protein>
<proteinExistence type="predicted"/>
<gene>
    <name evidence="1" type="ORF">AALO_G00088630</name>
</gene>
<keyword evidence="2" id="KW-1185">Reference proteome</keyword>
<dbReference type="AlphaFoldDB" id="A0AAV6H039"/>